<proteinExistence type="predicted"/>
<evidence type="ECO:0000259" key="1">
    <source>
        <dbReference type="Pfam" id="PF00149"/>
    </source>
</evidence>
<dbReference type="InterPro" id="IPR029052">
    <property type="entry name" value="Metallo-depent_PP-like"/>
</dbReference>
<dbReference type="AlphaFoldDB" id="A0A5M9JGF6"/>
<dbReference type="Pfam" id="PF00149">
    <property type="entry name" value="Metallophos"/>
    <property type="match status" value="1"/>
</dbReference>
<dbReference type="Proteomes" id="UP000322873">
    <property type="component" value="Unassembled WGS sequence"/>
</dbReference>
<dbReference type="VEuPathDB" id="FungiDB:MFRU_007g00640"/>
<reference evidence="2 3" key="1">
    <citation type="submission" date="2019-06" db="EMBL/GenBank/DDBJ databases">
        <title>Genome Sequence of the Brown Rot Fungal Pathogen Monilinia fructicola.</title>
        <authorList>
            <person name="De Miccolis Angelini R.M."/>
            <person name="Landi L."/>
            <person name="Abate D."/>
            <person name="Pollastro S."/>
            <person name="Romanazzi G."/>
            <person name="Faretra F."/>
        </authorList>
    </citation>
    <scope>NUCLEOTIDE SEQUENCE [LARGE SCALE GENOMIC DNA]</scope>
    <source>
        <strain evidence="2 3">Mfrc123</strain>
    </source>
</reference>
<accession>A0A5M9JGF6</accession>
<evidence type="ECO:0000313" key="3">
    <source>
        <dbReference type="Proteomes" id="UP000322873"/>
    </source>
</evidence>
<dbReference type="EMBL" id="VICG01000011">
    <property type="protein sequence ID" value="KAA8566902.1"/>
    <property type="molecule type" value="Genomic_DNA"/>
</dbReference>
<feature type="domain" description="Calcineurin-like phosphoesterase" evidence="1">
    <location>
        <begin position="25"/>
        <end position="251"/>
    </location>
</feature>
<dbReference type="SUPFAM" id="SSF56300">
    <property type="entry name" value="Metallo-dependent phosphatases"/>
    <property type="match status" value="1"/>
</dbReference>
<dbReference type="PANTHER" id="PTHR37844:SF2">
    <property type="entry name" value="SER_THR PROTEIN PHOSPHATASE SUPERFAMILY (AFU_ORTHOLOGUE AFUA_1G14840)"/>
    <property type="match status" value="1"/>
</dbReference>
<protein>
    <recommendedName>
        <fullName evidence="1">Calcineurin-like phosphoesterase domain-containing protein</fullName>
    </recommendedName>
</protein>
<keyword evidence="3" id="KW-1185">Reference proteome</keyword>
<dbReference type="PANTHER" id="PTHR37844">
    <property type="entry name" value="SER/THR PROTEIN PHOSPHATASE SUPERFAMILY (AFU_ORTHOLOGUE AFUA_1G14840)"/>
    <property type="match status" value="1"/>
</dbReference>
<comment type="caution">
    <text evidence="2">The sequence shown here is derived from an EMBL/GenBank/DDBJ whole genome shotgun (WGS) entry which is preliminary data.</text>
</comment>
<gene>
    <name evidence="2" type="ORF">EYC84_009999</name>
</gene>
<name>A0A5M9JGF6_MONFR</name>
<dbReference type="Gene3D" id="3.60.21.10">
    <property type="match status" value="1"/>
</dbReference>
<sequence>MAQLSVMGNLRSLFGKSPRLPTFQILSDLHLEVSSQYYTFDIPPSAPYLILAGDIGRLVDYDAYLAFLAKQAAQFEKVFLVLGNHEFYGLSFPAALKEAQRLEKEAILNGKLVLCHQKHSVIEIGNSQIIVLGCTLWSKINDDARDAVEARVKDFKNIDSWSIDDHNAAHTADLEWLSNQVARIQTQNKSRAMGEPERNILIITHHAPSLEGTSSLKNANNPWSSAFATDVLGGSGLNLENVKVWVFGHTHFTTDFERNGIRILSNQRGYVLPGGREEKNEKDAKVAFDPKKTFGI</sequence>
<evidence type="ECO:0000313" key="2">
    <source>
        <dbReference type="EMBL" id="KAA8566902.1"/>
    </source>
</evidence>
<organism evidence="2 3">
    <name type="scientific">Monilinia fructicola</name>
    <name type="common">Brown rot fungus</name>
    <name type="synonym">Ciboria fructicola</name>
    <dbReference type="NCBI Taxonomy" id="38448"/>
    <lineage>
        <taxon>Eukaryota</taxon>
        <taxon>Fungi</taxon>
        <taxon>Dikarya</taxon>
        <taxon>Ascomycota</taxon>
        <taxon>Pezizomycotina</taxon>
        <taxon>Leotiomycetes</taxon>
        <taxon>Helotiales</taxon>
        <taxon>Sclerotiniaceae</taxon>
        <taxon>Monilinia</taxon>
    </lineage>
</organism>
<dbReference type="GO" id="GO:0016787">
    <property type="term" value="F:hydrolase activity"/>
    <property type="evidence" value="ECO:0007669"/>
    <property type="project" value="InterPro"/>
</dbReference>
<dbReference type="InterPro" id="IPR004843">
    <property type="entry name" value="Calcineurin-like_PHP"/>
</dbReference>